<proteinExistence type="inferred from homology"/>
<dbReference type="PANTHER" id="PTHR46098:SF1">
    <property type="entry name" value="TRNA (CYTOSINE(38)-C(5))-METHYLTRANSFERASE"/>
    <property type="match status" value="1"/>
</dbReference>
<dbReference type="AlphaFoldDB" id="A0A1L3FFC9"/>
<feature type="active site" evidence="7">
    <location>
        <position position="76"/>
    </location>
</feature>
<dbReference type="InterPro" id="IPR001525">
    <property type="entry name" value="C5_MeTfrase"/>
</dbReference>
<dbReference type="InterPro" id="IPR050750">
    <property type="entry name" value="C5-MTase"/>
</dbReference>
<reference evidence="8 9" key="1">
    <citation type="submission" date="2016-11" db="EMBL/GenBank/DDBJ databases">
        <title>Complete Genome Sequence of Bradyrhizobium sp. strain J5, an isolated from soybean nodule in Hokkaido.</title>
        <authorList>
            <person name="Kanehara K."/>
        </authorList>
    </citation>
    <scope>NUCLEOTIDE SEQUENCE [LARGE SCALE GENOMIC DNA]</scope>
    <source>
        <strain evidence="8 9">J5</strain>
    </source>
</reference>
<protein>
    <recommendedName>
        <fullName evidence="1">DNA (cytosine-5-)-methyltransferase</fullName>
        <ecNumber evidence="1">2.1.1.37</ecNumber>
    </recommendedName>
</protein>
<dbReference type="EMBL" id="CP017637">
    <property type="protein sequence ID" value="APG12003.1"/>
    <property type="molecule type" value="Genomic_DNA"/>
</dbReference>
<keyword evidence="4 7" id="KW-0949">S-adenosyl-L-methionine</keyword>
<dbReference type="OrthoDB" id="9813719at2"/>
<evidence type="ECO:0000256" key="6">
    <source>
        <dbReference type="ARBA" id="ARBA00047422"/>
    </source>
</evidence>
<evidence type="ECO:0000256" key="1">
    <source>
        <dbReference type="ARBA" id="ARBA00011975"/>
    </source>
</evidence>
<dbReference type="PROSITE" id="PS51679">
    <property type="entry name" value="SAM_MT_C5"/>
    <property type="match status" value="1"/>
</dbReference>
<dbReference type="GO" id="GO:0009307">
    <property type="term" value="P:DNA restriction-modification system"/>
    <property type="evidence" value="ECO:0007669"/>
    <property type="project" value="UniProtKB-KW"/>
</dbReference>
<dbReference type="Gene3D" id="3.40.50.150">
    <property type="entry name" value="Vaccinia Virus protein VP39"/>
    <property type="match status" value="1"/>
</dbReference>
<dbReference type="Proteomes" id="UP000181962">
    <property type="component" value="Chromosome"/>
</dbReference>
<dbReference type="REBASE" id="166352">
    <property type="entry name" value="M.BjaJ5ORF27065P"/>
</dbReference>
<dbReference type="PRINTS" id="PR00105">
    <property type="entry name" value="C5METTRFRASE"/>
</dbReference>
<evidence type="ECO:0000256" key="4">
    <source>
        <dbReference type="ARBA" id="ARBA00022691"/>
    </source>
</evidence>
<keyword evidence="5" id="KW-0680">Restriction system</keyword>
<evidence type="ECO:0000256" key="5">
    <source>
        <dbReference type="ARBA" id="ARBA00022747"/>
    </source>
</evidence>
<name>A0A1L3FFC9_BRAJP</name>
<comment type="catalytic activity">
    <reaction evidence="6">
        <text>a 2'-deoxycytidine in DNA + S-adenosyl-L-methionine = a 5-methyl-2'-deoxycytidine in DNA + S-adenosyl-L-homocysteine + H(+)</text>
        <dbReference type="Rhea" id="RHEA:13681"/>
        <dbReference type="Rhea" id="RHEA-COMP:11369"/>
        <dbReference type="Rhea" id="RHEA-COMP:11370"/>
        <dbReference type="ChEBI" id="CHEBI:15378"/>
        <dbReference type="ChEBI" id="CHEBI:57856"/>
        <dbReference type="ChEBI" id="CHEBI:59789"/>
        <dbReference type="ChEBI" id="CHEBI:85452"/>
        <dbReference type="ChEBI" id="CHEBI:85454"/>
        <dbReference type="EC" id="2.1.1.37"/>
    </reaction>
</comment>
<dbReference type="EC" id="2.1.1.37" evidence="1"/>
<dbReference type="GO" id="GO:0003886">
    <property type="term" value="F:DNA (cytosine-5-)-methyltransferase activity"/>
    <property type="evidence" value="ECO:0007669"/>
    <property type="project" value="UniProtKB-EC"/>
</dbReference>
<keyword evidence="2 7" id="KW-0489">Methyltransferase</keyword>
<evidence type="ECO:0000256" key="7">
    <source>
        <dbReference type="PROSITE-ProRule" id="PRU01016"/>
    </source>
</evidence>
<keyword evidence="3 7" id="KW-0808">Transferase</keyword>
<dbReference type="RefSeq" id="WP_071913933.1">
    <property type="nucleotide sequence ID" value="NZ_CP017637.1"/>
</dbReference>
<evidence type="ECO:0000313" key="8">
    <source>
        <dbReference type="EMBL" id="APG12003.1"/>
    </source>
</evidence>
<evidence type="ECO:0000313" key="9">
    <source>
        <dbReference type="Proteomes" id="UP000181962"/>
    </source>
</evidence>
<organism evidence="8 9">
    <name type="scientific">Bradyrhizobium japonicum</name>
    <dbReference type="NCBI Taxonomy" id="375"/>
    <lineage>
        <taxon>Bacteria</taxon>
        <taxon>Pseudomonadati</taxon>
        <taxon>Pseudomonadota</taxon>
        <taxon>Alphaproteobacteria</taxon>
        <taxon>Hyphomicrobiales</taxon>
        <taxon>Nitrobacteraceae</taxon>
        <taxon>Bradyrhizobium</taxon>
    </lineage>
</organism>
<dbReference type="InterPro" id="IPR029063">
    <property type="entry name" value="SAM-dependent_MTases_sf"/>
</dbReference>
<accession>A0A1L3FFC9</accession>
<comment type="similarity">
    <text evidence="7">Belongs to the class I-like SAM-binding methyltransferase superfamily. C5-methyltransferase family.</text>
</comment>
<evidence type="ECO:0000256" key="3">
    <source>
        <dbReference type="ARBA" id="ARBA00022679"/>
    </source>
</evidence>
<dbReference type="Pfam" id="PF00145">
    <property type="entry name" value="DNA_methylase"/>
    <property type="match status" value="1"/>
</dbReference>
<sequence length="352" mass="39317">MRGIDLFSGGGCGSAGARHAGLTMVAAADAWDIAAKTYKDNFREAQVVTARLTDRSGPEIFKGVGQVDMLIASPECTHHSIARGNKPVDEESRRSGWYVMNFIRKLDPRWIVLENVTPMRHWPGFDDLIAELKKTYKLRIEPLDAADFGTPQNRKRLFIMGDKQATPALVKPILRTERNASSILDRVGTYAAEPVYNGKRAASTIERVERGIAELGRKKDFLIVYYGSDRAGGWQRLDRPLRTLTTLDRFGLVQWIDGEPTLRMLQVPELKRAMGLTHLKDQRGDGVKFELDHGTRRDKIKVLGNGVCAPVMRAVVGSLIGGDSSDLLEEEVCPRSRQKAVSRRQSTKPVRH</sequence>
<gene>
    <name evidence="8" type="ORF">BKD09_27065</name>
</gene>
<dbReference type="SUPFAM" id="SSF53335">
    <property type="entry name" value="S-adenosyl-L-methionine-dependent methyltransferases"/>
    <property type="match status" value="1"/>
</dbReference>
<dbReference type="GO" id="GO:0032259">
    <property type="term" value="P:methylation"/>
    <property type="evidence" value="ECO:0007669"/>
    <property type="project" value="UniProtKB-KW"/>
</dbReference>
<dbReference type="PANTHER" id="PTHR46098">
    <property type="entry name" value="TRNA (CYTOSINE(38)-C(5))-METHYLTRANSFERASE"/>
    <property type="match status" value="1"/>
</dbReference>
<evidence type="ECO:0000256" key="2">
    <source>
        <dbReference type="ARBA" id="ARBA00022603"/>
    </source>
</evidence>